<dbReference type="Proteomes" id="UP000751190">
    <property type="component" value="Unassembled WGS sequence"/>
</dbReference>
<keyword evidence="2" id="KW-1133">Transmembrane helix</keyword>
<dbReference type="OrthoDB" id="10476443at2759"/>
<feature type="transmembrane region" description="Helical" evidence="2">
    <location>
        <begin position="240"/>
        <end position="262"/>
    </location>
</feature>
<evidence type="ECO:0000313" key="3">
    <source>
        <dbReference type="EMBL" id="KAG8469218.1"/>
    </source>
</evidence>
<evidence type="ECO:0000256" key="2">
    <source>
        <dbReference type="SAM" id="Phobius"/>
    </source>
</evidence>
<evidence type="ECO:0000256" key="1">
    <source>
        <dbReference type="SAM" id="MobiDB-lite"/>
    </source>
</evidence>
<sequence>MGKKSKREPQSAHARGRARGTDAFEDQPRGRPRIFSYFDRTRKSVETFPFGIGGPSLRMQARQTNPIFLLVHGFWCCVTCGMLVSFGLGGLGLMTTFAWACHALFALVTLYMHLRPDPAREALLVFWALPLLHGAHWAQLVQVLARGRSPSWLWERWGELVGESLFICQMPDVVLLLLPALAASAYAWLDSDFVALAFYDLHSQLLPEHRWLNYAFQLGSPLLLLAGWHASCNARVMTDVPNVCPLLFAGASAVANGAMLHVHAYRPMRRFLGSVRWYEDQWTVWLKPLPFQMARNAR</sequence>
<feature type="transmembrane region" description="Helical" evidence="2">
    <location>
        <begin position="211"/>
        <end position="228"/>
    </location>
</feature>
<comment type="caution">
    <text evidence="3">The sequence shown here is derived from an EMBL/GenBank/DDBJ whole genome shotgun (WGS) entry which is preliminary data.</text>
</comment>
<gene>
    <name evidence="3" type="ORF">KFE25_007736</name>
</gene>
<proteinExistence type="predicted"/>
<dbReference type="AlphaFoldDB" id="A0A8J5XJW4"/>
<keyword evidence="2" id="KW-0472">Membrane</keyword>
<protein>
    <submittedName>
        <fullName evidence="3">Uncharacterized protein</fullName>
    </submittedName>
</protein>
<keyword evidence="2" id="KW-0812">Transmembrane</keyword>
<feature type="region of interest" description="Disordered" evidence="1">
    <location>
        <begin position="1"/>
        <end position="30"/>
    </location>
</feature>
<evidence type="ECO:0000313" key="4">
    <source>
        <dbReference type="Proteomes" id="UP000751190"/>
    </source>
</evidence>
<feature type="transmembrane region" description="Helical" evidence="2">
    <location>
        <begin position="92"/>
        <end position="112"/>
    </location>
</feature>
<accession>A0A8J5XJW4</accession>
<name>A0A8J5XJW4_DIALT</name>
<feature type="compositionally biased region" description="Basic and acidic residues" evidence="1">
    <location>
        <begin position="19"/>
        <end position="29"/>
    </location>
</feature>
<dbReference type="OMA" id="HASCNAR"/>
<reference evidence="3" key="1">
    <citation type="submission" date="2021-05" db="EMBL/GenBank/DDBJ databases">
        <title>The genome of the haptophyte Pavlova lutheri (Diacronema luteri, Pavlovales) - a model for lipid biosynthesis in eukaryotic algae.</title>
        <authorList>
            <person name="Hulatt C.J."/>
            <person name="Posewitz M.C."/>
        </authorList>
    </citation>
    <scope>NUCLEOTIDE SEQUENCE</scope>
    <source>
        <strain evidence="3">NIVA-4/92</strain>
    </source>
</reference>
<organism evidence="3 4">
    <name type="scientific">Diacronema lutheri</name>
    <name type="common">Unicellular marine alga</name>
    <name type="synonym">Monochrysis lutheri</name>
    <dbReference type="NCBI Taxonomy" id="2081491"/>
    <lineage>
        <taxon>Eukaryota</taxon>
        <taxon>Haptista</taxon>
        <taxon>Haptophyta</taxon>
        <taxon>Pavlovophyceae</taxon>
        <taxon>Pavlovales</taxon>
        <taxon>Pavlovaceae</taxon>
        <taxon>Diacronema</taxon>
    </lineage>
</organism>
<feature type="transmembrane region" description="Helical" evidence="2">
    <location>
        <begin position="67"/>
        <end position="86"/>
    </location>
</feature>
<feature type="transmembrane region" description="Helical" evidence="2">
    <location>
        <begin position="173"/>
        <end position="199"/>
    </location>
</feature>
<keyword evidence="4" id="KW-1185">Reference proteome</keyword>
<dbReference type="EMBL" id="JAGTXO010000003">
    <property type="protein sequence ID" value="KAG8469218.1"/>
    <property type="molecule type" value="Genomic_DNA"/>
</dbReference>